<dbReference type="SUPFAM" id="SSF50249">
    <property type="entry name" value="Nucleic acid-binding proteins"/>
    <property type="match status" value="1"/>
</dbReference>
<dbReference type="EMBL" id="KK107474">
    <property type="protein sequence ID" value="EZA50149.1"/>
    <property type="molecule type" value="Genomic_DNA"/>
</dbReference>
<evidence type="ECO:0000313" key="4">
    <source>
        <dbReference type="Proteomes" id="UP000053097"/>
    </source>
</evidence>
<dbReference type="InterPro" id="IPR000424">
    <property type="entry name" value="Primosome_PriB/ssb"/>
</dbReference>
<dbReference type="Proteomes" id="UP000053097">
    <property type="component" value="Unassembled WGS sequence"/>
</dbReference>
<dbReference type="AlphaFoldDB" id="A0A026W545"/>
<dbReference type="Gene3D" id="2.40.50.140">
    <property type="entry name" value="Nucleic acid-binding proteins"/>
    <property type="match status" value="1"/>
</dbReference>
<dbReference type="OMA" id="IKSRQWQ"/>
<keyword evidence="4" id="KW-1185">Reference proteome</keyword>
<sequence length="111" mass="12802">MRIEKTINDVTLLGRVGADPQKRGSTEHPVVVFSLATHTNYKYETGEYMQRTDWHKICVFKPNLRDTVYDYLKKGQRVMVNGRLSYSEYKDEGGNTHPSTAIIADDVIFFQ</sequence>
<organism evidence="3 4">
    <name type="scientific">Ooceraea biroi</name>
    <name type="common">Clonal raider ant</name>
    <name type="synonym">Cerapachys biroi</name>
    <dbReference type="NCBI Taxonomy" id="2015173"/>
    <lineage>
        <taxon>Eukaryota</taxon>
        <taxon>Metazoa</taxon>
        <taxon>Ecdysozoa</taxon>
        <taxon>Arthropoda</taxon>
        <taxon>Hexapoda</taxon>
        <taxon>Insecta</taxon>
        <taxon>Pterygota</taxon>
        <taxon>Neoptera</taxon>
        <taxon>Endopterygota</taxon>
        <taxon>Hymenoptera</taxon>
        <taxon>Apocrita</taxon>
        <taxon>Aculeata</taxon>
        <taxon>Formicoidea</taxon>
        <taxon>Formicidae</taxon>
        <taxon>Dorylinae</taxon>
        <taxon>Ooceraea</taxon>
    </lineage>
</organism>
<dbReference type="Pfam" id="PF00436">
    <property type="entry name" value="SSB"/>
    <property type="match status" value="1"/>
</dbReference>
<dbReference type="NCBIfam" id="TIGR00621">
    <property type="entry name" value="ssb"/>
    <property type="match status" value="1"/>
</dbReference>
<accession>A0A026W545</accession>
<evidence type="ECO:0000313" key="3">
    <source>
        <dbReference type="EMBL" id="EZA50149.1"/>
    </source>
</evidence>
<proteinExistence type="inferred from homology"/>
<dbReference type="PIRSF" id="PIRSF002070">
    <property type="entry name" value="SSB"/>
    <property type="match status" value="1"/>
</dbReference>
<reference evidence="3 4" key="1">
    <citation type="journal article" date="2014" name="Curr. Biol.">
        <title>The genome of the clonal raider ant Cerapachys biroi.</title>
        <authorList>
            <person name="Oxley P.R."/>
            <person name="Ji L."/>
            <person name="Fetter-Pruneda I."/>
            <person name="McKenzie S.K."/>
            <person name="Li C."/>
            <person name="Hu H."/>
            <person name="Zhang G."/>
            <person name="Kronauer D.J."/>
        </authorList>
    </citation>
    <scope>NUCLEOTIDE SEQUENCE [LARGE SCALE GENOMIC DNA]</scope>
</reference>
<evidence type="ECO:0000256" key="2">
    <source>
        <dbReference type="PIRNR" id="PIRNR002070"/>
    </source>
</evidence>
<dbReference type="OrthoDB" id="1078367at2759"/>
<evidence type="ECO:0000256" key="1">
    <source>
        <dbReference type="ARBA" id="ARBA00023125"/>
    </source>
</evidence>
<dbReference type="GO" id="GO:0003697">
    <property type="term" value="F:single-stranded DNA binding"/>
    <property type="evidence" value="ECO:0007669"/>
    <property type="project" value="InterPro"/>
</dbReference>
<dbReference type="PROSITE" id="PS50935">
    <property type="entry name" value="SSB"/>
    <property type="match status" value="1"/>
</dbReference>
<dbReference type="HAMAP" id="MF_00984">
    <property type="entry name" value="SSB"/>
    <property type="match status" value="1"/>
</dbReference>
<name>A0A026W545_OOCBI</name>
<dbReference type="STRING" id="2015173.A0A026W545"/>
<dbReference type="InterPro" id="IPR012340">
    <property type="entry name" value="NA-bd_OB-fold"/>
</dbReference>
<gene>
    <name evidence="3" type="ORF">X777_11212</name>
</gene>
<protein>
    <recommendedName>
        <fullName evidence="2">Single-stranded DNA-binding protein</fullName>
    </recommendedName>
</protein>
<dbReference type="InterPro" id="IPR011344">
    <property type="entry name" value="ssDNA-bd"/>
</dbReference>
<comment type="subcellular location">
    <subcellularLocation>
        <location evidence="2">Mitochondrion</location>
    </subcellularLocation>
</comment>
<dbReference type="PANTHER" id="PTHR10302">
    <property type="entry name" value="SINGLE-STRANDED DNA-BINDING PROTEIN"/>
    <property type="match status" value="1"/>
</dbReference>
<dbReference type="CDD" id="cd04496">
    <property type="entry name" value="SSB_OBF"/>
    <property type="match status" value="1"/>
</dbReference>
<dbReference type="FunFam" id="2.40.50.140:FF:000269">
    <property type="entry name" value="Single-stranded DNA-binding protein"/>
    <property type="match status" value="1"/>
</dbReference>
<dbReference type="GO" id="GO:0006264">
    <property type="term" value="P:mitochondrial DNA replication"/>
    <property type="evidence" value="ECO:0007669"/>
    <property type="project" value="TreeGrafter"/>
</dbReference>
<dbReference type="PANTHER" id="PTHR10302:SF0">
    <property type="entry name" value="SINGLE-STRANDED DNA-BINDING PROTEIN, MITOCHONDRIAL"/>
    <property type="match status" value="1"/>
</dbReference>
<dbReference type="GO" id="GO:0042645">
    <property type="term" value="C:mitochondrial nucleoid"/>
    <property type="evidence" value="ECO:0007669"/>
    <property type="project" value="TreeGrafter"/>
</dbReference>
<keyword evidence="1 2" id="KW-0238">DNA-binding</keyword>
<keyword evidence="2" id="KW-0496">Mitochondrion</keyword>